<dbReference type="InterPro" id="IPR050121">
    <property type="entry name" value="Cytochrome_P450_monoxygenase"/>
</dbReference>
<dbReference type="AlphaFoldDB" id="Q0JW45"/>
<dbReference type="GO" id="GO:0020037">
    <property type="term" value="F:heme binding"/>
    <property type="evidence" value="ECO:0007669"/>
    <property type="project" value="InterPro"/>
</dbReference>
<name>Q0JW45_CANGB</name>
<dbReference type="SUPFAM" id="SSF48264">
    <property type="entry name" value="Cytochrome P450"/>
    <property type="match status" value="1"/>
</dbReference>
<evidence type="ECO:0000256" key="1">
    <source>
        <dbReference type="ARBA" id="ARBA00001971"/>
    </source>
</evidence>
<dbReference type="InterPro" id="IPR001128">
    <property type="entry name" value="Cyt_P450"/>
</dbReference>
<gene>
    <name evidence="5" type="primary">dit2</name>
</gene>
<dbReference type="GO" id="GO:0005506">
    <property type="term" value="F:iron ion binding"/>
    <property type="evidence" value="ECO:0007669"/>
    <property type="project" value="InterPro"/>
</dbReference>
<dbReference type="GeneID" id="2887696"/>
<dbReference type="InterPro" id="IPR017972">
    <property type="entry name" value="Cyt_P450_CS"/>
</dbReference>
<dbReference type="VEuPathDB" id="FungiDB:B1J91_F02607g"/>
<dbReference type="CDD" id="cd11070">
    <property type="entry name" value="CYP56-like"/>
    <property type="match status" value="1"/>
</dbReference>
<dbReference type="FunFam" id="1.10.630.10:FF:000106">
    <property type="entry name" value="Cytochrome P450-DIT2"/>
    <property type="match status" value="1"/>
</dbReference>
<dbReference type="PROSITE" id="PS00086">
    <property type="entry name" value="CYTOCHROME_P450"/>
    <property type="match status" value="1"/>
</dbReference>
<dbReference type="KEGG" id="cgr:2887696"/>
<dbReference type="GO" id="GO:0016705">
    <property type="term" value="F:oxidoreductase activity, acting on paired donors, with incorporation or reduction of molecular oxygen"/>
    <property type="evidence" value="ECO:0007669"/>
    <property type="project" value="InterPro"/>
</dbReference>
<keyword evidence="2 4" id="KW-0479">Metal-binding</keyword>
<comment type="similarity">
    <text evidence="4">Belongs to the cytochrome P450 family.</text>
</comment>
<evidence type="ECO:0000256" key="4">
    <source>
        <dbReference type="RuleBase" id="RU000461"/>
    </source>
</evidence>
<dbReference type="EMBL" id="AM286195">
    <property type="protein sequence ID" value="CAL07957.1"/>
    <property type="molecule type" value="Genomic_DNA"/>
</dbReference>
<comment type="cofactor">
    <cofactor evidence="1">
        <name>heme</name>
        <dbReference type="ChEBI" id="CHEBI:30413"/>
    </cofactor>
</comment>
<dbReference type="VEuPathDB" id="FungiDB:GVI51_F02343"/>
<evidence type="ECO:0000313" key="5">
    <source>
        <dbReference type="EMBL" id="CAL07957.1"/>
    </source>
</evidence>
<dbReference type="Pfam" id="PF00067">
    <property type="entry name" value="p450"/>
    <property type="match status" value="1"/>
</dbReference>
<dbReference type="InterPro" id="IPR036396">
    <property type="entry name" value="Cyt_P450_sf"/>
</dbReference>
<keyword evidence="4" id="KW-0560">Oxidoreductase</keyword>
<dbReference type="VEuPathDB" id="FungiDB:GWK60_F02343"/>
<organism evidence="5">
    <name type="scientific">Candida glabrata</name>
    <name type="common">Yeast</name>
    <name type="synonym">Torulopsis glabrata</name>
    <dbReference type="NCBI Taxonomy" id="5478"/>
    <lineage>
        <taxon>Eukaryota</taxon>
        <taxon>Fungi</taxon>
        <taxon>Dikarya</taxon>
        <taxon>Ascomycota</taxon>
        <taxon>Saccharomycotina</taxon>
        <taxon>Saccharomycetes</taxon>
        <taxon>Saccharomycetales</taxon>
        <taxon>Saccharomycetaceae</taxon>
        <taxon>Nakaseomyces</taxon>
    </lineage>
</organism>
<dbReference type="OMA" id="YIPFNAH"/>
<dbReference type="GO" id="GO:0004497">
    <property type="term" value="F:monooxygenase activity"/>
    <property type="evidence" value="ECO:0007669"/>
    <property type="project" value="UniProtKB-KW"/>
</dbReference>
<dbReference type="Gene3D" id="1.10.630.10">
    <property type="entry name" value="Cytochrome P450"/>
    <property type="match status" value="1"/>
</dbReference>
<accession>Q0JW45</accession>
<dbReference type="GO" id="GO:0005783">
    <property type="term" value="C:endoplasmic reticulum"/>
    <property type="evidence" value="ECO:0007669"/>
    <property type="project" value="EnsemblFungi"/>
</dbReference>
<dbReference type="PANTHER" id="PTHR24305:SF223">
    <property type="entry name" value="CYTOCHROME P450-DIT2"/>
    <property type="match status" value="1"/>
</dbReference>
<sequence length="498" mass="58105">MLNILVFGFICLVLCWILTICFPPISFPNNIPTIPFYSVFIPQYYNIDQVQFYNLYIREKLEKYGAVKFYFGSRWNILVSRPEFLNNIFKNEDTFAKSGNQQKIPYSVLAAYTGDNVISAHGVNWQKYRKPIKDGLQHFDIGILLKNAMKFCELIKEDMRPFKYHCNFKIIPYIQRLTLDNICRVGLGFEFGAIDEDNNSLHRQLIQIKKQIFDPFYLNFPMFDRLPIPSRLLAFQNVENFRSSLVDKVQKQLIKTYKFEQANTSGSALVRAYNNGELTYKQLTDNIVILLVAGHENPQLFISNLIYLLGKYHDTWQVDIRNEILNNEENNLSELPLLNSFLYECLRYYPPLSVIINRKTTKRCMLGPGIVVPKDTYVGYHNYSTCHDSNFWGHTSDIFDPTRWGKDIETINKAWKTTKNNCILNTFHGGKRACLGEKLVFVSTRIIIAEFLSSFEWKLSPLWVEQMTHAGPLCPKDLALDIRVRDTSMQIQKLNKYL</sequence>
<evidence type="ECO:0000256" key="2">
    <source>
        <dbReference type="ARBA" id="ARBA00022723"/>
    </source>
</evidence>
<dbReference type="PhylomeDB" id="Q0JW45"/>
<reference evidence="5" key="1">
    <citation type="submission" date="2006-07" db="EMBL/GenBank/DDBJ databases">
        <title>The Candida albicans orthologues of yeast meiotic genes, DIT1 and DIT2, are functional and contribute to virulence.</title>
        <authorList>
            <person name="Bito A."/>
        </authorList>
    </citation>
    <scope>NUCLEOTIDE SEQUENCE</scope>
    <source>
        <strain evidence="5">ATCC2001</strain>
    </source>
</reference>
<protein>
    <submittedName>
        <fullName evidence="5">Dit2 protein</fullName>
    </submittedName>
</protein>
<dbReference type="PANTHER" id="PTHR24305">
    <property type="entry name" value="CYTOCHROME P450"/>
    <property type="match status" value="1"/>
</dbReference>
<dbReference type="GO" id="GO:0003959">
    <property type="term" value="F:NADPH dehydrogenase activity"/>
    <property type="evidence" value="ECO:0007669"/>
    <property type="project" value="EnsemblFungi"/>
</dbReference>
<proteinExistence type="inferred from homology"/>
<dbReference type="VEuPathDB" id="FungiDB:CAGL0F02607g"/>
<keyword evidence="3 4" id="KW-0408">Iron</keyword>
<keyword evidence="4" id="KW-0503">Monooxygenase</keyword>
<keyword evidence="4" id="KW-0349">Heme</keyword>
<evidence type="ECO:0000256" key="3">
    <source>
        <dbReference type="ARBA" id="ARBA00023004"/>
    </source>
</evidence>
<dbReference type="RefSeq" id="XP_446083.1">
    <property type="nucleotide sequence ID" value="XM_446083.1"/>
</dbReference>
<dbReference type="GO" id="GO:0030476">
    <property type="term" value="P:ascospore wall assembly"/>
    <property type="evidence" value="ECO:0007669"/>
    <property type="project" value="EnsemblFungi"/>
</dbReference>